<dbReference type="InterPro" id="IPR022542">
    <property type="entry name" value="FOCAD/RST1_DUF3730"/>
</dbReference>
<dbReference type="PANTHER" id="PTHR16212">
    <property type="entry name" value="FOCADHESIN FAMILY MEMBER"/>
    <property type="match status" value="1"/>
</dbReference>
<dbReference type="InterPro" id="IPR016024">
    <property type="entry name" value="ARM-type_fold"/>
</dbReference>
<dbReference type="PROSITE" id="PS51375">
    <property type="entry name" value="PPR"/>
    <property type="match status" value="10"/>
</dbReference>
<feature type="repeat" description="PPR" evidence="2">
    <location>
        <begin position="192"/>
        <end position="226"/>
    </location>
</feature>
<dbReference type="InterPro" id="IPR045163">
    <property type="entry name" value="Focadhesin/RST1"/>
</dbReference>
<evidence type="ECO:0000259" key="3">
    <source>
        <dbReference type="Pfam" id="PF12530"/>
    </source>
</evidence>
<evidence type="ECO:0000256" key="1">
    <source>
        <dbReference type="ARBA" id="ARBA00022737"/>
    </source>
</evidence>
<dbReference type="Pfam" id="PF12854">
    <property type="entry name" value="PPR_1"/>
    <property type="match status" value="1"/>
</dbReference>
<dbReference type="Pfam" id="PF12530">
    <property type="entry name" value="DUF3730"/>
    <property type="match status" value="1"/>
</dbReference>
<dbReference type="Gene3D" id="1.25.40.10">
    <property type="entry name" value="Tetratricopeptide repeat domain"/>
    <property type="match status" value="4"/>
</dbReference>
<dbReference type="GO" id="GO:0060147">
    <property type="term" value="P:regulation of post-transcriptional gene silencing"/>
    <property type="evidence" value="ECO:0007669"/>
    <property type="project" value="InterPro"/>
</dbReference>
<feature type="repeat" description="PPR" evidence="2">
    <location>
        <begin position="122"/>
        <end position="156"/>
    </location>
</feature>
<dbReference type="InterPro" id="IPR002885">
    <property type="entry name" value="PPR_rpt"/>
</dbReference>
<dbReference type="Pfam" id="PF01535">
    <property type="entry name" value="PPR"/>
    <property type="match status" value="4"/>
</dbReference>
<keyword evidence="5" id="KW-1185">Reference proteome</keyword>
<keyword evidence="1" id="KW-0677">Repeat</keyword>
<accession>A0AAV0ZF51</accession>
<feature type="repeat" description="PPR" evidence="2">
    <location>
        <begin position="227"/>
        <end position="261"/>
    </location>
</feature>
<feature type="repeat" description="PPR" evidence="2">
    <location>
        <begin position="367"/>
        <end position="401"/>
    </location>
</feature>
<feature type="repeat" description="PPR" evidence="2">
    <location>
        <begin position="297"/>
        <end position="331"/>
    </location>
</feature>
<feature type="repeat" description="PPR" evidence="2">
    <location>
        <begin position="87"/>
        <end position="121"/>
    </location>
</feature>
<dbReference type="NCBIfam" id="TIGR00756">
    <property type="entry name" value="PPR"/>
    <property type="match status" value="7"/>
</dbReference>
<name>A0AAV0ZF51_VICFA</name>
<evidence type="ECO:0000256" key="2">
    <source>
        <dbReference type="PROSITE-ProRule" id="PRU00708"/>
    </source>
</evidence>
<dbReference type="PANTHER" id="PTHR16212:SF4">
    <property type="entry name" value="FOCADHESIN"/>
    <property type="match status" value="1"/>
</dbReference>
<organism evidence="4 5">
    <name type="scientific">Vicia faba</name>
    <name type="common">Broad bean</name>
    <name type="synonym">Faba vulgaris</name>
    <dbReference type="NCBI Taxonomy" id="3906"/>
    <lineage>
        <taxon>Eukaryota</taxon>
        <taxon>Viridiplantae</taxon>
        <taxon>Streptophyta</taxon>
        <taxon>Embryophyta</taxon>
        <taxon>Tracheophyta</taxon>
        <taxon>Spermatophyta</taxon>
        <taxon>Magnoliopsida</taxon>
        <taxon>eudicotyledons</taxon>
        <taxon>Gunneridae</taxon>
        <taxon>Pentapetalae</taxon>
        <taxon>rosids</taxon>
        <taxon>fabids</taxon>
        <taxon>Fabales</taxon>
        <taxon>Fabaceae</taxon>
        <taxon>Papilionoideae</taxon>
        <taxon>50 kb inversion clade</taxon>
        <taxon>NPAAA clade</taxon>
        <taxon>Hologalegina</taxon>
        <taxon>IRL clade</taxon>
        <taxon>Fabeae</taxon>
        <taxon>Vicia</taxon>
    </lineage>
</organism>
<evidence type="ECO:0000313" key="4">
    <source>
        <dbReference type="EMBL" id="CAI8594542.1"/>
    </source>
</evidence>
<dbReference type="Proteomes" id="UP001157006">
    <property type="component" value="Chromosome 1S"/>
</dbReference>
<dbReference type="InterPro" id="IPR011990">
    <property type="entry name" value="TPR-like_helical_dom_sf"/>
</dbReference>
<feature type="repeat" description="PPR" evidence="2">
    <location>
        <begin position="402"/>
        <end position="436"/>
    </location>
</feature>
<evidence type="ECO:0000313" key="5">
    <source>
        <dbReference type="Proteomes" id="UP001157006"/>
    </source>
</evidence>
<feature type="domain" description="DUF3730" evidence="3">
    <location>
        <begin position="750"/>
        <end position="971"/>
    </location>
</feature>
<dbReference type="Pfam" id="PF13041">
    <property type="entry name" value="PPR_2"/>
    <property type="match status" value="3"/>
</dbReference>
<reference evidence="4 5" key="1">
    <citation type="submission" date="2023-01" db="EMBL/GenBank/DDBJ databases">
        <authorList>
            <person name="Kreplak J."/>
        </authorList>
    </citation>
    <scope>NUCLEOTIDE SEQUENCE [LARGE SCALE GENOMIC DNA]</scope>
</reference>
<feature type="repeat" description="PPR" evidence="2">
    <location>
        <begin position="262"/>
        <end position="296"/>
    </location>
</feature>
<proteinExistence type="predicted"/>
<dbReference type="EMBL" id="OX451735">
    <property type="protein sequence ID" value="CAI8594542.1"/>
    <property type="molecule type" value="Genomic_DNA"/>
</dbReference>
<protein>
    <recommendedName>
        <fullName evidence="3">DUF3730 domain-containing protein</fullName>
    </recommendedName>
</protein>
<dbReference type="SUPFAM" id="SSF48371">
    <property type="entry name" value="ARM repeat"/>
    <property type="match status" value="1"/>
</dbReference>
<feature type="repeat" description="PPR" evidence="2">
    <location>
        <begin position="157"/>
        <end position="191"/>
    </location>
</feature>
<sequence length="1499" mass="167348">MGPHEISRILLRCQSDYSSALTFFNWVKNDLSITHSVKNYCVIIHILAWSQVFPQAMKLLSELIQLNVPDEDIYKSLIGCTEDCNWNPVIFDMLIKAYVKLGMVEKGLDTFRNNVEACFVPNVVACNCLLNGLSKFDYIDECWEVYEEMGRLGLHRNVYTFNIMTHVLCRDGDTDKVNGFLEKMEEEGFEPDLVTYNTLINGYCRKRRMEDAFYLYKIMCIRGVVPNLISYSALMNGLCKEGKIKEAHQLFNQMVQKGIDPDVVSYNTLVSGYCKEGKMQMCRSLLHEMIGAGTRPDSVTCRIVFQGYAKEGKLLSALNLVAELQRFGVTIPENLYDYLLVALCKEGRPFAARSFLIRISQDGYVPEMGTYIKLVESLCRFNNVDEALILISEMTKKSMKLNLTTYKAIISCLCRVKRTSEAEGMLEEMVSLSILPDLEIKRALINGYCEENDVEKAVLLLKFFAEEFQVYDTVSYNAIVKVFCEGGNVAELMELQDKLVKIGFVPNSLTCQYVIRGLQKDMELDDDILAATCLKSKLSQTRATFDYSPHLTKVAKLMVEVTDDAIATNTSSPFEEVLFLLPFVSLMSSPSKYVKALATDLLLILEKLLLKMLVAVRHKPIIDEETHYLSTPGIIVLRLLRHLWYQDGESSSRISLLNLALKGTHESEVMHDKPMSWASHLRGFCLSIVERRKSTSPLLLPQELFLTETPLLSAVLSVLLIHPSMGAAAVDSLSSIAIMDPKLGVPLLLAIMFYSNIFTRNDIICHDMLLKIFEMLPSLASHSAMTPLVVQTILPMLNRDAKGSLYATGTRLLCRTWEINDRAFGSLQGVLLPKGFTDFTSDRAICISLAASFRDVCHKSPDRGVDLILTVSSCIECQDPIVKALGLQSLVHLCEADVIDFYTAWDVIAKHVQGYKGDPIIAHSTCLLLRWGAMDAEAYPEASKSVLLNLWDLVTSSHGTKWEKTKIAALEALIQYEVAQLEKNVPDFKKMNLELFFSETSPTVLKVMEDFHVKIITYEHINRRRIVKGKRVAGSKIEKLMDVFPQAIFSSGKINEAIELPGAALLCFSFTPKNVNEHQASKRPRYVHAAYENALKEMADSLHLSRNILLALMSLQSWKDFMRRWVKAYIMSYDAKAQLSVLDKTSKAASDILKSMTVIADEAVPRAAENIALAIGALCVVLPPSVHTVKSAASKFLLEWLLQHEHEHRQLSAAISLGLISSCLHVTDHKERYHNITGFLEVLFVSRSSLVKGACGVGLGFLCQDLLTRVEAADDSTVKNETEKIPESELLGKIVGALATTIQQRTKCSSDALDSLCSSFPLGYDVNADEFESSSEDRDLEEDIWGVAGLVLGLATSVSALYRAGELETVIKIKKMIISWLPNMNSLFQSSDLQGGKSDIILALGSCIALPTIVTFCQRMELMDDNELEHIVLGFKKFISELISVKESGVLHHSLLMASCIGAGTVISCILNEGVHFVEVECIGAVHSLWILLLAPVVP</sequence>
<feature type="repeat" description="PPR" evidence="2">
    <location>
        <begin position="472"/>
        <end position="506"/>
    </location>
</feature>
<gene>
    <name evidence="4" type="ORF">VFH_I146760</name>
</gene>